<protein>
    <recommendedName>
        <fullName evidence="4">HPF/RaiA family ribosome-associated protein</fullName>
    </recommendedName>
</protein>
<evidence type="ECO:0000313" key="2">
    <source>
        <dbReference type="EMBL" id="KAB8036873.1"/>
    </source>
</evidence>
<dbReference type="InterPro" id="IPR036567">
    <property type="entry name" value="RHF-like"/>
</dbReference>
<name>A0A6N6VNV8_9BACT</name>
<evidence type="ECO:0000313" key="3">
    <source>
        <dbReference type="Proteomes" id="UP000437748"/>
    </source>
</evidence>
<evidence type="ECO:0008006" key="4">
    <source>
        <dbReference type="Google" id="ProtNLM"/>
    </source>
</evidence>
<dbReference type="EMBL" id="WFLM01000005">
    <property type="protein sequence ID" value="KAB8036873.1"/>
    <property type="molecule type" value="Genomic_DNA"/>
</dbReference>
<organism evidence="2 3">
    <name type="scientific">Silvanigrella paludirubra</name>
    <dbReference type="NCBI Taxonomy" id="2499159"/>
    <lineage>
        <taxon>Bacteria</taxon>
        <taxon>Pseudomonadati</taxon>
        <taxon>Bdellovibrionota</taxon>
        <taxon>Oligoflexia</taxon>
        <taxon>Silvanigrellales</taxon>
        <taxon>Silvanigrellaceae</taxon>
        <taxon>Silvanigrella</taxon>
    </lineage>
</organism>
<gene>
    <name evidence="2" type="ORF">GCL60_13590</name>
</gene>
<feature type="compositionally biased region" description="Basic residues" evidence="1">
    <location>
        <begin position="89"/>
        <end position="100"/>
    </location>
</feature>
<sequence length="111" mass="12409">MSIQVAAHGFELTAALKEACEAETKDKLHAIALNNITTKWTLSIQREEQISHLIWSDGTFNGNVTVKSSDMYNSIHQCAKKALEQMKKSHEKKQNHKGSKLVHAIPVNVND</sequence>
<dbReference type="InterPro" id="IPR003489">
    <property type="entry name" value="RHF/RaiA"/>
</dbReference>
<keyword evidence="3" id="KW-1185">Reference proteome</keyword>
<comment type="caution">
    <text evidence="2">The sequence shown here is derived from an EMBL/GenBank/DDBJ whole genome shotgun (WGS) entry which is preliminary data.</text>
</comment>
<dbReference type="Proteomes" id="UP000437748">
    <property type="component" value="Unassembled WGS sequence"/>
</dbReference>
<evidence type="ECO:0000256" key="1">
    <source>
        <dbReference type="SAM" id="MobiDB-lite"/>
    </source>
</evidence>
<dbReference type="RefSeq" id="WP_153421288.1">
    <property type="nucleotide sequence ID" value="NZ_WFLM01000005.1"/>
</dbReference>
<dbReference type="AlphaFoldDB" id="A0A6N6VNV8"/>
<proteinExistence type="predicted"/>
<dbReference type="SUPFAM" id="SSF69754">
    <property type="entry name" value="Ribosome binding protein Y (YfiA homologue)"/>
    <property type="match status" value="1"/>
</dbReference>
<accession>A0A6N6VNV8</accession>
<reference evidence="2 3" key="1">
    <citation type="submission" date="2019-10" db="EMBL/GenBank/DDBJ databases">
        <title>New species of Slilvanegrellaceae.</title>
        <authorList>
            <person name="Pitt A."/>
            <person name="Hahn M.W."/>
        </authorList>
    </citation>
    <scope>NUCLEOTIDE SEQUENCE [LARGE SCALE GENOMIC DNA]</scope>
    <source>
        <strain evidence="2 3">SP-Ram-0.45-NSY-1</strain>
    </source>
</reference>
<dbReference type="Gene3D" id="3.30.160.100">
    <property type="entry name" value="Ribosome hibernation promotion factor-like"/>
    <property type="match status" value="1"/>
</dbReference>
<feature type="region of interest" description="Disordered" evidence="1">
    <location>
        <begin position="88"/>
        <end position="111"/>
    </location>
</feature>
<dbReference type="Pfam" id="PF02482">
    <property type="entry name" value="Ribosomal_S30AE"/>
    <property type="match status" value="1"/>
</dbReference>
<dbReference type="OrthoDB" id="5295460at2"/>